<feature type="domain" description="Histidine kinase" evidence="6">
    <location>
        <begin position="268"/>
        <end position="489"/>
    </location>
</feature>
<organism evidence="8 9">
    <name type="scientific">Dyadobacter luteus</name>
    <dbReference type="NCBI Taxonomy" id="2259619"/>
    <lineage>
        <taxon>Bacteria</taxon>
        <taxon>Pseudomonadati</taxon>
        <taxon>Bacteroidota</taxon>
        <taxon>Cytophagia</taxon>
        <taxon>Cytophagales</taxon>
        <taxon>Spirosomataceae</taxon>
        <taxon>Dyadobacter</taxon>
    </lineage>
</organism>
<dbReference type="PROSITE" id="PS50112">
    <property type="entry name" value="PAS"/>
    <property type="match status" value="1"/>
</dbReference>
<dbReference type="CDD" id="cd00130">
    <property type="entry name" value="PAS"/>
    <property type="match status" value="1"/>
</dbReference>
<dbReference type="Pfam" id="PF08447">
    <property type="entry name" value="PAS_3"/>
    <property type="match status" value="1"/>
</dbReference>
<dbReference type="PROSITE" id="PS50109">
    <property type="entry name" value="HIS_KIN"/>
    <property type="match status" value="1"/>
</dbReference>
<dbReference type="GO" id="GO:0000155">
    <property type="term" value="F:phosphorelay sensor kinase activity"/>
    <property type="evidence" value="ECO:0007669"/>
    <property type="project" value="InterPro"/>
</dbReference>
<dbReference type="InterPro" id="IPR004358">
    <property type="entry name" value="Sig_transdc_His_kin-like_C"/>
</dbReference>
<dbReference type="SUPFAM" id="SSF47384">
    <property type="entry name" value="Homodimeric domain of signal transducing histidine kinase"/>
    <property type="match status" value="1"/>
</dbReference>
<evidence type="ECO:0000256" key="3">
    <source>
        <dbReference type="ARBA" id="ARBA00022553"/>
    </source>
</evidence>
<evidence type="ECO:0000259" key="6">
    <source>
        <dbReference type="PROSITE" id="PS50109"/>
    </source>
</evidence>
<dbReference type="Gene3D" id="1.10.287.130">
    <property type="match status" value="1"/>
</dbReference>
<proteinExistence type="predicted"/>
<evidence type="ECO:0000313" key="9">
    <source>
        <dbReference type="Proteomes" id="UP000256373"/>
    </source>
</evidence>
<dbReference type="InterPro" id="IPR003661">
    <property type="entry name" value="HisK_dim/P_dom"/>
</dbReference>
<evidence type="ECO:0000256" key="4">
    <source>
        <dbReference type="ARBA" id="ARBA00022679"/>
    </source>
</evidence>
<accession>A0A3D8Y431</accession>
<dbReference type="Pfam" id="PF02518">
    <property type="entry name" value="HATPase_c"/>
    <property type="match status" value="1"/>
</dbReference>
<dbReference type="EC" id="2.7.13.3" evidence="2"/>
<dbReference type="SUPFAM" id="SSF55874">
    <property type="entry name" value="ATPase domain of HSP90 chaperone/DNA topoisomerase II/histidine kinase"/>
    <property type="match status" value="1"/>
</dbReference>
<evidence type="ECO:0000313" key="8">
    <source>
        <dbReference type="EMBL" id="REA56937.1"/>
    </source>
</evidence>
<evidence type="ECO:0000256" key="2">
    <source>
        <dbReference type="ARBA" id="ARBA00012438"/>
    </source>
</evidence>
<dbReference type="SMART" id="SM00388">
    <property type="entry name" value="HisKA"/>
    <property type="match status" value="1"/>
</dbReference>
<evidence type="ECO:0000256" key="1">
    <source>
        <dbReference type="ARBA" id="ARBA00000085"/>
    </source>
</evidence>
<dbReference type="InterPro" id="IPR013655">
    <property type="entry name" value="PAS_fold_3"/>
</dbReference>
<dbReference type="PANTHER" id="PTHR43304:SF1">
    <property type="entry name" value="PAC DOMAIN-CONTAINING PROTEIN"/>
    <property type="match status" value="1"/>
</dbReference>
<dbReference type="EMBL" id="QNUL01000032">
    <property type="protein sequence ID" value="REA56937.1"/>
    <property type="molecule type" value="Genomic_DNA"/>
</dbReference>
<keyword evidence="3" id="KW-0597">Phosphoprotein</keyword>
<dbReference type="Proteomes" id="UP000256373">
    <property type="component" value="Unassembled WGS sequence"/>
</dbReference>
<dbReference type="InterPro" id="IPR036890">
    <property type="entry name" value="HATPase_C_sf"/>
</dbReference>
<keyword evidence="9" id="KW-1185">Reference proteome</keyword>
<dbReference type="AlphaFoldDB" id="A0A3D8Y431"/>
<reference evidence="8 9" key="1">
    <citation type="submission" date="2018-07" db="EMBL/GenBank/DDBJ databases">
        <title>Dyadobacter roseus sp. nov., isolated from rose rhizosphere soil.</title>
        <authorList>
            <person name="Chen L."/>
        </authorList>
    </citation>
    <scope>NUCLEOTIDE SEQUENCE [LARGE SCALE GENOMIC DNA]</scope>
    <source>
        <strain evidence="8 9">RS19</strain>
    </source>
</reference>
<keyword evidence="5" id="KW-0418">Kinase</keyword>
<name>A0A3D8Y431_9BACT</name>
<dbReference type="NCBIfam" id="TIGR00229">
    <property type="entry name" value="sensory_box"/>
    <property type="match status" value="1"/>
</dbReference>
<sequence>MVLENQKTSFAWDQLFADSSTGYMVFGRPESTGPSEKDHVCVFSNQASERFIGLSPAMGSLHSAVFSQGSHQVGFKEDRIFFTDSGKYCSVSGSVLAEGFVLYTIEEKSAPKESFLPEYGTRLWRDAEDTMQFGGWIWDPSSSLIEWSHGMYHLMGYDENELEGQSLDMNFWSRHIHPDDRELFQNQISSIPTFVDNYILEFRVINAHGKEISLYLKGINVPGKQSGSIIAIGTVFDVSVLKNIQGKLETKVDALNKSNSDLEQFAYVASHDLQEPLRKIASFGERMVLRASSQMDDEQHLYLDRILNATRRMQGMVTDLLEFSKIANVTREYIPTDLNMVLRNALGDLDLLIQGKQAQVQYAELPVIEAIPSQISQLFVNLISNSLKFVKQGIIPRITISGTIYTDPSPGRREMLRLTFEDNGIGFEKESAERIFTLFQRLRGRSEYEGAGIGLSICKKVAEVHHGSIQASGVPDGGASFEVTLPLRQN</sequence>
<dbReference type="PANTHER" id="PTHR43304">
    <property type="entry name" value="PHYTOCHROME-LIKE PROTEIN CPH1"/>
    <property type="match status" value="1"/>
</dbReference>
<gene>
    <name evidence="8" type="ORF">DSL64_25120</name>
</gene>
<dbReference type="Gene3D" id="3.30.450.20">
    <property type="entry name" value="PAS domain"/>
    <property type="match status" value="1"/>
</dbReference>
<protein>
    <recommendedName>
        <fullName evidence="2">histidine kinase</fullName>
        <ecNumber evidence="2">2.7.13.3</ecNumber>
    </recommendedName>
</protein>
<evidence type="ECO:0000259" key="7">
    <source>
        <dbReference type="PROSITE" id="PS50112"/>
    </source>
</evidence>
<dbReference type="InterPro" id="IPR035965">
    <property type="entry name" value="PAS-like_dom_sf"/>
</dbReference>
<dbReference type="Gene3D" id="3.30.565.10">
    <property type="entry name" value="Histidine kinase-like ATPase, C-terminal domain"/>
    <property type="match status" value="1"/>
</dbReference>
<dbReference type="InterPro" id="IPR036097">
    <property type="entry name" value="HisK_dim/P_sf"/>
</dbReference>
<dbReference type="InterPro" id="IPR003594">
    <property type="entry name" value="HATPase_dom"/>
</dbReference>
<dbReference type="SUPFAM" id="SSF55785">
    <property type="entry name" value="PYP-like sensor domain (PAS domain)"/>
    <property type="match status" value="1"/>
</dbReference>
<dbReference type="Pfam" id="PF00512">
    <property type="entry name" value="HisKA"/>
    <property type="match status" value="1"/>
</dbReference>
<dbReference type="InterPro" id="IPR000014">
    <property type="entry name" value="PAS"/>
</dbReference>
<dbReference type="InterPro" id="IPR005467">
    <property type="entry name" value="His_kinase_dom"/>
</dbReference>
<dbReference type="InterPro" id="IPR052162">
    <property type="entry name" value="Sensor_kinase/Photoreceptor"/>
</dbReference>
<comment type="catalytic activity">
    <reaction evidence="1">
        <text>ATP + protein L-histidine = ADP + protein N-phospho-L-histidine.</text>
        <dbReference type="EC" id="2.7.13.3"/>
    </reaction>
</comment>
<dbReference type="CDD" id="cd00082">
    <property type="entry name" value="HisKA"/>
    <property type="match status" value="1"/>
</dbReference>
<dbReference type="PRINTS" id="PR00344">
    <property type="entry name" value="BCTRLSENSOR"/>
</dbReference>
<dbReference type="SMART" id="SM00387">
    <property type="entry name" value="HATPase_c"/>
    <property type="match status" value="1"/>
</dbReference>
<comment type="caution">
    <text evidence="8">The sequence shown here is derived from an EMBL/GenBank/DDBJ whole genome shotgun (WGS) entry which is preliminary data.</text>
</comment>
<evidence type="ECO:0000256" key="5">
    <source>
        <dbReference type="ARBA" id="ARBA00022777"/>
    </source>
</evidence>
<keyword evidence="4" id="KW-0808">Transferase</keyword>
<feature type="domain" description="PAS" evidence="7">
    <location>
        <begin position="136"/>
        <end position="198"/>
    </location>
</feature>